<dbReference type="InterPro" id="IPR016040">
    <property type="entry name" value="NAD(P)-bd_dom"/>
</dbReference>
<evidence type="ECO:0000259" key="2">
    <source>
        <dbReference type="Pfam" id="PF13460"/>
    </source>
</evidence>
<feature type="domain" description="NAD(P)-binding" evidence="2">
    <location>
        <begin position="7"/>
        <end position="171"/>
    </location>
</feature>
<dbReference type="PANTHER" id="PTHR42748">
    <property type="entry name" value="NITROGEN METABOLITE REPRESSION PROTEIN NMRA FAMILY MEMBER"/>
    <property type="match status" value="1"/>
</dbReference>
<name>A0A1H9CVX8_9PSEU</name>
<sequence length="253" mass="27012">MRVAVAGGTGAVGRLVVRQLERAGHEAVVLTRSSGVDLTTGHGLVERLKGCDAIIDVSNKMVLREKAAVEFFGAVTSNLLDAGVRAGVDHVVALSIVGVDEVATGYYKGKRRQEELVSGGPLPWTVLRATQFHEFAEPLLDQARGPFVVVPKMLCRPVSTADVAARLVELAGRPAGGYAQPIAGPREWRMEDMAKRIARARGDRKVLIPVRLPGRAGKAMTGGALLPKGPFTEAPGTFEQHLAELEARRSAVR</sequence>
<dbReference type="PANTHER" id="PTHR42748:SF3">
    <property type="entry name" value="BLL4366 PROTEIN"/>
    <property type="match status" value="1"/>
</dbReference>
<proteinExistence type="predicted"/>
<dbReference type="RefSeq" id="WP_090063391.1">
    <property type="nucleotide sequence ID" value="NZ_FOFT01000001.1"/>
</dbReference>
<evidence type="ECO:0000256" key="1">
    <source>
        <dbReference type="ARBA" id="ARBA00022857"/>
    </source>
</evidence>
<evidence type="ECO:0000313" key="3">
    <source>
        <dbReference type="EMBL" id="SEQ05301.1"/>
    </source>
</evidence>
<dbReference type="Gene3D" id="3.40.50.720">
    <property type="entry name" value="NAD(P)-binding Rossmann-like Domain"/>
    <property type="match status" value="1"/>
</dbReference>
<protein>
    <submittedName>
        <fullName evidence="3">Uncharacterized conserved protein YbjT, contains NAD(P)-binding and DUF2867 domains</fullName>
    </submittedName>
</protein>
<dbReference type="OrthoDB" id="9771302at2"/>
<dbReference type="Proteomes" id="UP000199028">
    <property type="component" value="Unassembled WGS sequence"/>
</dbReference>
<reference evidence="4" key="1">
    <citation type="submission" date="2016-10" db="EMBL/GenBank/DDBJ databases">
        <authorList>
            <person name="Varghese N."/>
            <person name="Submissions S."/>
        </authorList>
    </citation>
    <scope>NUCLEOTIDE SEQUENCE [LARGE SCALE GENOMIC DNA]</scope>
    <source>
        <strain evidence="4">CGMCC 4.578</strain>
    </source>
</reference>
<accession>A0A1H9CVX8</accession>
<dbReference type="EMBL" id="FOFT01000001">
    <property type="protein sequence ID" value="SEQ05301.1"/>
    <property type="molecule type" value="Genomic_DNA"/>
</dbReference>
<dbReference type="InterPro" id="IPR051164">
    <property type="entry name" value="NmrA-like_oxidored"/>
</dbReference>
<organism evidence="3 4">
    <name type="scientific">Lentzea flaviverrucosa</name>
    <dbReference type="NCBI Taxonomy" id="200379"/>
    <lineage>
        <taxon>Bacteria</taxon>
        <taxon>Bacillati</taxon>
        <taxon>Actinomycetota</taxon>
        <taxon>Actinomycetes</taxon>
        <taxon>Pseudonocardiales</taxon>
        <taxon>Pseudonocardiaceae</taxon>
        <taxon>Lentzea</taxon>
    </lineage>
</organism>
<gene>
    <name evidence="3" type="ORF">SAMN05216195_101897</name>
</gene>
<dbReference type="InterPro" id="IPR036291">
    <property type="entry name" value="NAD(P)-bd_dom_sf"/>
</dbReference>
<evidence type="ECO:0000313" key="4">
    <source>
        <dbReference type="Proteomes" id="UP000199028"/>
    </source>
</evidence>
<dbReference type="SUPFAM" id="SSF51735">
    <property type="entry name" value="NAD(P)-binding Rossmann-fold domains"/>
    <property type="match status" value="1"/>
</dbReference>
<keyword evidence="1" id="KW-0521">NADP</keyword>
<dbReference type="AlphaFoldDB" id="A0A1H9CVX8"/>
<dbReference type="Pfam" id="PF13460">
    <property type="entry name" value="NAD_binding_10"/>
    <property type="match status" value="1"/>
</dbReference>
<keyword evidence="4" id="KW-1185">Reference proteome</keyword>